<dbReference type="RefSeq" id="WP_092872155.1">
    <property type="nucleotide sequence ID" value="NZ_FOJY01000009.1"/>
</dbReference>
<dbReference type="EMBL" id="FOJY01000009">
    <property type="protein sequence ID" value="SFB09159.1"/>
    <property type="molecule type" value="Genomic_DNA"/>
</dbReference>
<reference evidence="1 2" key="1">
    <citation type="submission" date="2016-10" db="EMBL/GenBank/DDBJ databases">
        <authorList>
            <person name="de Groot N.N."/>
        </authorList>
    </citation>
    <scope>NUCLEOTIDE SEQUENCE [LARGE SCALE GENOMIC DNA]</scope>
    <source>
        <strain evidence="1 2">DSM 5522</strain>
    </source>
</reference>
<dbReference type="AlphaFoldDB" id="A0A1I0Y783"/>
<accession>A0A1I0Y783</accession>
<dbReference type="Proteomes" id="UP000198838">
    <property type="component" value="Unassembled WGS sequence"/>
</dbReference>
<dbReference type="OrthoDB" id="6297894at2"/>
<evidence type="ECO:0000313" key="2">
    <source>
        <dbReference type="Proteomes" id="UP000198838"/>
    </source>
</evidence>
<name>A0A1I0Y783_9FIRM</name>
<gene>
    <name evidence="1" type="ORF">SAMN05216249_1094</name>
</gene>
<evidence type="ECO:0000313" key="1">
    <source>
        <dbReference type="EMBL" id="SFB09159.1"/>
    </source>
</evidence>
<proteinExistence type="predicted"/>
<protein>
    <submittedName>
        <fullName evidence="1">Uncharacterized protein</fullName>
    </submittedName>
</protein>
<sequence>MEYLIRQNLSVVKVFEKYNKYSCKSDITSAWFKKDNGDFVIYRLADKSISLERGFDICVQFVRMARHIYGLILS</sequence>
<keyword evidence="2" id="KW-1185">Reference proteome</keyword>
<organism evidence="1 2">
    <name type="scientific">Acetitomaculum ruminis DSM 5522</name>
    <dbReference type="NCBI Taxonomy" id="1120918"/>
    <lineage>
        <taxon>Bacteria</taxon>
        <taxon>Bacillati</taxon>
        <taxon>Bacillota</taxon>
        <taxon>Clostridia</taxon>
        <taxon>Lachnospirales</taxon>
        <taxon>Lachnospiraceae</taxon>
        <taxon>Acetitomaculum</taxon>
    </lineage>
</organism>